<accession>A0A1Y2FQV1</accession>
<evidence type="ECO:0000256" key="1">
    <source>
        <dbReference type="SAM" id="SignalP"/>
    </source>
</evidence>
<evidence type="ECO:0000313" key="2">
    <source>
        <dbReference type="EMBL" id="ORY86382.1"/>
    </source>
</evidence>
<reference evidence="2 3" key="1">
    <citation type="submission" date="2016-07" db="EMBL/GenBank/DDBJ databases">
        <title>Pervasive Adenine N6-methylation of Active Genes in Fungi.</title>
        <authorList>
            <consortium name="DOE Joint Genome Institute"/>
            <person name="Mondo S.J."/>
            <person name="Dannebaum R.O."/>
            <person name="Kuo R.C."/>
            <person name="Labutti K."/>
            <person name="Haridas S."/>
            <person name="Kuo A."/>
            <person name="Salamov A."/>
            <person name="Ahrendt S.R."/>
            <person name="Lipzen A."/>
            <person name="Sullivan W."/>
            <person name="Andreopoulos W.B."/>
            <person name="Clum A."/>
            <person name="Lindquist E."/>
            <person name="Daum C."/>
            <person name="Ramamoorthy G.K."/>
            <person name="Gryganskyi A."/>
            <person name="Culley D."/>
            <person name="Magnuson J.K."/>
            <person name="James T.Y."/>
            <person name="O'Malley M.A."/>
            <person name="Stajich J.E."/>
            <person name="Spatafora J.W."/>
            <person name="Visel A."/>
            <person name="Grigoriev I.V."/>
        </authorList>
    </citation>
    <scope>NUCLEOTIDE SEQUENCE [LARGE SCALE GENOMIC DNA]</scope>
    <source>
        <strain evidence="2 3">12-1054</strain>
    </source>
</reference>
<evidence type="ECO:0000313" key="3">
    <source>
        <dbReference type="Proteomes" id="UP000193685"/>
    </source>
</evidence>
<dbReference type="GeneID" id="63783051"/>
<keyword evidence="1" id="KW-0732">Signal</keyword>
<gene>
    <name evidence="2" type="ORF">BCR37DRAFT_218977</name>
</gene>
<dbReference type="RefSeq" id="XP_040727564.1">
    <property type="nucleotide sequence ID" value="XM_040866452.1"/>
</dbReference>
<dbReference type="AlphaFoldDB" id="A0A1Y2FQV1"/>
<feature type="signal peptide" evidence="1">
    <location>
        <begin position="1"/>
        <end position="27"/>
    </location>
</feature>
<organism evidence="2 3">
    <name type="scientific">Protomyces lactucae-debilis</name>
    <dbReference type="NCBI Taxonomy" id="2754530"/>
    <lineage>
        <taxon>Eukaryota</taxon>
        <taxon>Fungi</taxon>
        <taxon>Dikarya</taxon>
        <taxon>Ascomycota</taxon>
        <taxon>Taphrinomycotina</taxon>
        <taxon>Taphrinomycetes</taxon>
        <taxon>Taphrinales</taxon>
        <taxon>Protomycetaceae</taxon>
        <taxon>Protomyces</taxon>
    </lineage>
</organism>
<sequence length="281" mass="31174">MGSSLSHNWISKTMHLVSMWLIPVMMSMEEVTSLGMCHSVYFELTSTLSIRSDKITGLMTKEDVCHDKCLDKTEELVWMKGREHDTCHRHGPLCSQLVPEIIGDLAYPSDQYTHSDMYYQQGTAASYGLGFNPATSSSSFLGSLWPGSGYKQTAQVGAYKVSKFFTCKCTMRAHYPKISLGPLSAIHLPPQGGIYQSAACDPQAVAERHVLGSWQLSSFGPSLGPSEVVEFECDEDLTSDDGFKYEDAEYCRIHGYEPLNTESFETFGTAFLPIQGQIEDP</sequence>
<name>A0A1Y2FQV1_PROLT</name>
<comment type="caution">
    <text evidence="2">The sequence shown here is derived from an EMBL/GenBank/DDBJ whole genome shotgun (WGS) entry which is preliminary data.</text>
</comment>
<keyword evidence="3" id="KW-1185">Reference proteome</keyword>
<proteinExistence type="predicted"/>
<dbReference type="Proteomes" id="UP000193685">
    <property type="component" value="Unassembled WGS sequence"/>
</dbReference>
<feature type="chain" id="PRO_5010986972" evidence="1">
    <location>
        <begin position="28"/>
        <end position="281"/>
    </location>
</feature>
<dbReference type="EMBL" id="MCFI01000003">
    <property type="protein sequence ID" value="ORY86382.1"/>
    <property type="molecule type" value="Genomic_DNA"/>
</dbReference>
<protein>
    <submittedName>
        <fullName evidence="2">Uncharacterized protein</fullName>
    </submittedName>
</protein>